<comment type="caution">
    <text evidence="2">The sequence shown here is derived from an EMBL/GenBank/DDBJ whole genome shotgun (WGS) entry which is preliminary data.</text>
</comment>
<reference evidence="2 3" key="1">
    <citation type="submission" date="2020-08" db="EMBL/GenBank/DDBJ databases">
        <authorList>
            <person name="Koutsovoulos G."/>
            <person name="Danchin GJ E."/>
        </authorList>
    </citation>
    <scope>NUCLEOTIDE SEQUENCE [LARGE SCALE GENOMIC DNA]</scope>
</reference>
<evidence type="ECO:0000313" key="3">
    <source>
        <dbReference type="Proteomes" id="UP000580250"/>
    </source>
</evidence>
<sequence>MDHPSNNNNIHQKHSQSLKTLLTVPIQQNTQQNIQHSPTNSFCSVGNISINTIASSSTVFPTSTKEEVCKVTCFPVILPKTLDEQQTCLEQVNTNSDFAHPSTSNLPQNIPELQINKSNNCCCCQCCNNKLNVSEQEKQAKQQEKQEKQTSEQLKQQKHQIKHKTSKPEETSKNNIIVIPQH</sequence>
<feature type="compositionally biased region" description="Basic and acidic residues" evidence="1">
    <location>
        <begin position="137"/>
        <end position="150"/>
    </location>
</feature>
<proteinExistence type="predicted"/>
<evidence type="ECO:0000256" key="1">
    <source>
        <dbReference type="SAM" id="MobiDB-lite"/>
    </source>
</evidence>
<dbReference type="Proteomes" id="UP000580250">
    <property type="component" value="Unassembled WGS sequence"/>
</dbReference>
<protein>
    <submittedName>
        <fullName evidence="2">Uncharacterized protein</fullName>
    </submittedName>
</protein>
<feature type="region of interest" description="Disordered" evidence="1">
    <location>
        <begin position="137"/>
        <end position="182"/>
    </location>
</feature>
<dbReference type="EMBL" id="CAJEWN010000019">
    <property type="protein sequence ID" value="CAD2137118.1"/>
    <property type="molecule type" value="Genomic_DNA"/>
</dbReference>
<accession>A0A6V7TX52</accession>
<evidence type="ECO:0000313" key="2">
    <source>
        <dbReference type="EMBL" id="CAD2137118.1"/>
    </source>
</evidence>
<organism evidence="2 3">
    <name type="scientific">Meloidogyne enterolobii</name>
    <name type="common">Root-knot nematode worm</name>
    <name type="synonym">Meloidogyne mayaguensis</name>
    <dbReference type="NCBI Taxonomy" id="390850"/>
    <lineage>
        <taxon>Eukaryota</taxon>
        <taxon>Metazoa</taxon>
        <taxon>Ecdysozoa</taxon>
        <taxon>Nematoda</taxon>
        <taxon>Chromadorea</taxon>
        <taxon>Rhabditida</taxon>
        <taxon>Tylenchina</taxon>
        <taxon>Tylenchomorpha</taxon>
        <taxon>Tylenchoidea</taxon>
        <taxon>Meloidogynidae</taxon>
        <taxon>Meloidogyninae</taxon>
        <taxon>Meloidogyne</taxon>
    </lineage>
</organism>
<name>A0A6V7TX52_MELEN</name>
<feature type="compositionally biased region" description="Basic residues" evidence="1">
    <location>
        <begin position="156"/>
        <end position="165"/>
    </location>
</feature>
<dbReference type="AlphaFoldDB" id="A0A6V7TX52"/>
<gene>
    <name evidence="2" type="ORF">MENT_LOCUS5322</name>
</gene>